<dbReference type="AlphaFoldDB" id="A0A3R6EW77"/>
<proteinExistence type="predicted"/>
<keyword evidence="1" id="KW-0472">Membrane</keyword>
<name>A0A3R6EW77_9BACT</name>
<reference evidence="2 3" key="1">
    <citation type="submission" date="2018-08" db="EMBL/GenBank/DDBJ databases">
        <title>A genome reference for cultivated species of the human gut microbiota.</title>
        <authorList>
            <person name="Zou Y."/>
            <person name="Xue W."/>
            <person name="Luo G."/>
        </authorList>
    </citation>
    <scope>NUCLEOTIDE SEQUENCE [LARGE SCALE GENOMIC DNA]</scope>
    <source>
        <strain evidence="2 3">AM34-17</strain>
    </source>
</reference>
<protein>
    <submittedName>
        <fullName evidence="2">Uncharacterized protein</fullName>
    </submittedName>
</protein>
<evidence type="ECO:0000256" key="1">
    <source>
        <dbReference type="SAM" id="Phobius"/>
    </source>
</evidence>
<feature type="transmembrane region" description="Helical" evidence="1">
    <location>
        <begin position="47"/>
        <end position="65"/>
    </location>
</feature>
<gene>
    <name evidence="2" type="ORF">DW828_18960</name>
</gene>
<evidence type="ECO:0000313" key="2">
    <source>
        <dbReference type="EMBL" id="RHC79278.1"/>
    </source>
</evidence>
<sequence>MIGKKYEFRTSGCSHSGHPGVAIPDIRVWRAVTSGCRKAEDGHVTKLFCLLFVLFLLVLVKKYLYVEGTISTQIYIGTVPCVFVNNTGYPFQRQVVIQV</sequence>
<keyword evidence="1" id="KW-0812">Transmembrane</keyword>
<dbReference type="EMBL" id="QSII01000039">
    <property type="protein sequence ID" value="RHC79278.1"/>
    <property type="molecule type" value="Genomic_DNA"/>
</dbReference>
<accession>A0A3R6EW77</accession>
<dbReference type="Proteomes" id="UP000286260">
    <property type="component" value="Unassembled WGS sequence"/>
</dbReference>
<keyword evidence="1" id="KW-1133">Transmembrane helix</keyword>
<comment type="caution">
    <text evidence="2">The sequence shown here is derived from an EMBL/GenBank/DDBJ whole genome shotgun (WGS) entry which is preliminary data.</text>
</comment>
<organism evidence="2 3">
    <name type="scientific">Parabacteroides merdae</name>
    <dbReference type="NCBI Taxonomy" id="46503"/>
    <lineage>
        <taxon>Bacteria</taxon>
        <taxon>Pseudomonadati</taxon>
        <taxon>Bacteroidota</taxon>
        <taxon>Bacteroidia</taxon>
        <taxon>Bacteroidales</taxon>
        <taxon>Tannerellaceae</taxon>
        <taxon>Parabacteroides</taxon>
    </lineage>
</organism>
<evidence type="ECO:0000313" key="3">
    <source>
        <dbReference type="Proteomes" id="UP000286260"/>
    </source>
</evidence>